<dbReference type="Gene3D" id="1.10.10.10">
    <property type="entry name" value="Winged helix-like DNA-binding domain superfamily/Winged helix DNA-binding domain"/>
    <property type="match status" value="1"/>
</dbReference>
<dbReference type="Gene3D" id="3.40.50.450">
    <property type="match status" value="1"/>
</dbReference>
<name>A0A1G2KPT6_9BACT</name>
<proteinExistence type="inferred from homology"/>
<dbReference type="SUPFAM" id="SSF102405">
    <property type="entry name" value="MCP/YpsA-like"/>
    <property type="match status" value="1"/>
</dbReference>
<dbReference type="Pfam" id="PF02481">
    <property type="entry name" value="DNA_processg_A"/>
    <property type="match status" value="1"/>
</dbReference>
<evidence type="ECO:0000259" key="2">
    <source>
        <dbReference type="Pfam" id="PF02481"/>
    </source>
</evidence>
<dbReference type="AlphaFoldDB" id="A0A1G2KPT6"/>
<dbReference type="InterPro" id="IPR041614">
    <property type="entry name" value="DprA_WH"/>
</dbReference>
<dbReference type="Pfam" id="PF17782">
    <property type="entry name" value="WHD_DprA"/>
    <property type="match status" value="1"/>
</dbReference>
<evidence type="ECO:0000259" key="3">
    <source>
        <dbReference type="Pfam" id="PF17782"/>
    </source>
</evidence>
<evidence type="ECO:0000313" key="5">
    <source>
        <dbReference type="Proteomes" id="UP000178710"/>
    </source>
</evidence>
<dbReference type="Proteomes" id="UP000178710">
    <property type="component" value="Unassembled WGS sequence"/>
</dbReference>
<dbReference type="InterPro" id="IPR057666">
    <property type="entry name" value="DrpA_SLOG"/>
</dbReference>
<dbReference type="InterPro" id="IPR003488">
    <property type="entry name" value="DprA"/>
</dbReference>
<dbReference type="PANTHER" id="PTHR43022:SF1">
    <property type="entry name" value="PROTEIN SMF"/>
    <property type="match status" value="1"/>
</dbReference>
<dbReference type="NCBIfam" id="TIGR00732">
    <property type="entry name" value="dprA"/>
    <property type="match status" value="1"/>
</dbReference>
<sequence>MSTELKYLHALHLALRGEPLTLIKTLGRFPDAASAWQAHAKSEIDPDREMEKLIKDGVWTIDQSDPNYPPLLKEAHDAPLLIYGKGKLPKFDESYWGIAIVGTRKPTEYGKAVARNFAEELSRGGAVIISGIATGIDREAHTGALTGHGKTIAVIGSGLDWASFFPSANWSLAETIIADGGAVISEYPPGTPALPHHFPERNRIIAGMSHGTIVVEAQERSGALITARLALEENREVFAVPGPINSQTSRGPNLLLKEGATPALSPEDIFIAFDKTKPKTQTGGADLGEFEKQILEALTEPRSLDELKAMLSAETPELQAAISLLELEGCIQETEPGKYAAWG</sequence>
<accession>A0A1G2KPT6</accession>
<evidence type="ECO:0000256" key="1">
    <source>
        <dbReference type="ARBA" id="ARBA00006525"/>
    </source>
</evidence>
<comment type="caution">
    <text evidence="4">The sequence shown here is derived from an EMBL/GenBank/DDBJ whole genome shotgun (WGS) entry which is preliminary data.</text>
</comment>
<organism evidence="4 5">
    <name type="scientific">Candidatus Sungbacteria bacterium RIFCSPHIGHO2_02_FULL_49_20</name>
    <dbReference type="NCBI Taxonomy" id="1802272"/>
    <lineage>
        <taxon>Bacteria</taxon>
        <taxon>Candidatus Sungiibacteriota</taxon>
    </lineage>
</organism>
<dbReference type="PANTHER" id="PTHR43022">
    <property type="entry name" value="PROTEIN SMF"/>
    <property type="match status" value="1"/>
</dbReference>
<dbReference type="GO" id="GO:0009294">
    <property type="term" value="P:DNA-mediated transformation"/>
    <property type="evidence" value="ECO:0007669"/>
    <property type="project" value="InterPro"/>
</dbReference>
<evidence type="ECO:0000313" key="4">
    <source>
        <dbReference type="EMBL" id="OHA01403.1"/>
    </source>
</evidence>
<gene>
    <name evidence="4" type="ORF">A3C12_02870</name>
</gene>
<feature type="domain" description="DprA winged helix" evidence="3">
    <location>
        <begin position="285"/>
        <end position="333"/>
    </location>
</feature>
<dbReference type="InterPro" id="IPR036388">
    <property type="entry name" value="WH-like_DNA-bd_sf"/>
</dbReference>
<comment type="similarity">
    <text evidence="1">Belongs to the DprA/Smf family.</text>
</comment>
<dbReference type="EMBL" id="MHQK01000027">
    <property type="protein sequence ID" value="OHA01403.1"/>
    <property type="molecule type" value="Genomic_DNA"/>
</dbReference>
<feature type="domain" description="Smf/DprA SLOG" evidence="2">
    <location>
        <begin position="61"/>
        <end position="272"/>
    </location>
</feature>
<reference evidence="4 5" key="1">
    <citation type="journal article" date="2016" name="Nat. Commun.">
        <title>Thousands of microbial genomes shed light on interconnected biogeochemical processes in an aquifer system.</title>
        <authorList>
            <person name="Anantharaman K."/>
            <person name="Brown C.T."/>
            <person name="Hug L.A."/>
            <person name="Sharon I."/>
            <person name="Castelle C.J."/>
            <person name="Probst A.J."/>
            <person name="Thomas B.C."/>
            <person name="Singh A."/>
            <person name="Wilkins M.J."/>
            <person name="Karaoz U."/>
            <person name="Brodie E.L."/>
            <person name="Williams K.H."/>
            <person name="Hubbard S.S."/>
            <person name="Banfield J.F."/>
        </authorList>
    </citation>
    <scope>NUCLEOTIDE SEQUENCE [LARGE SCALE GENOMIC DNA]</scope>
</reference>
<protein>
    <submittedName>
        <fullName evidence="4">DNA protecting protein DprA</fullName>
    </submittedName>
</protein>